<name>A0A9Y1BNY1_9ARCH</name>
<dbReference type="PROSITE" id="PS00488">
    <property type="entry name" value="PAL_HISTIDASE"/>
    <property type="match status" value="1"/>
</dbReference>
<evidence type="ECO:0000256" key="7">
    <source>
        <dbReference type="RuleBase" id="RU003954"/>
    </source>
</evidence>
<proteinExistence type="inferred from homology"/>
<comment type="catalytic activity">
    <reaction evidence="5 8">
        <text>L-histidine = trans-urocanate + NH4(+)</text>
        <dbReference type="Rhea" id="RHEA:21232"/>
        <dbReference type="ChEBI" id="CHEBI:17771"/>
        <dbReference type="ChEBI" id="CHEBI:28938"/>
        <dbReference type="ChEBI" id="CHEBI:57595"/>
        <dbReference type="EC" id="4.3.1.3"/>
    </reaction>
</comment>
<sequence length="510" mass="55814">MNNIIVLDGNSLTIQDLIKITRKGYKIQISDESKQRIIESRKIIEELISGNEAIYGVSTGFGKLANVLISSEEQSTLQENIIRSHSIGFGDFLPDEIVRGAMVIAINSYCKGSSGIRLSTVDLYIELVNNEVIPLVPSVGSLGASGDLAPLSYIASILMGEGKAKYNGKTYDGKELLNILGLKPVNPVAKEGLSLVNGTHVLSSYAAHTVYDALSIMKHSAISVALVLEAFHGNTDAFSPFIMENRAHKGQRDFAKTVLKLIKDSDIEKIKAPRVQDPYSIRCSPQVHGAILDTIRYAKDVVEIEINSVTDNPLISVSENHAFSGGNFHGEPISLVMDFLSIAMTELGTISERRVNQLLNTSLSNLPAFLTGNPGLNSGLMILQYADAALSSENKVLSSPATIDNTPVSADQEDHVSMGLTSSKKAYKIREIVLQMIAIEIFTACQALEFRGERDLSPVNKEIYDYIRKKIPPIADDRRYDDDVYWVIEQVKAGNLLKNIEKELLSISGE</sequence>
<evidence type="ECO:0000256" key="6">
    <source>
        <dbReference type="NCBIfam" id="TIGR01225"/>
    </source>
</evidence>
<dbReference type="SUPFAM" id="SSF48557">
    <property type="entry name" value="L-aspartase-like"/>
    <property type="match status" value="1"/>
</dbReference>
<dbReference type="EMBL" id="CP084167">
    <property type="protein sequence ID" value="UJG42215.1"/>
    <property type="molecule type" value="Genomic_DNA"/>
</dbReference>
<reference evidence="10" key="1">
    <citation type="journal article" date="2022" name="Nat. Microbiol.">
        <title>Unique mobile elements and scalable gene flow at the prokaryote-eukaryote boundary revealed by circularized Asgard archaea genomes.</title>
        <authorList>
            <person name="Wu F."/>
            <person name="Speth D.R."/>
            <person name="Philosof A."/>
            <person name="Cremiere A."/>
            <person name="Narayanan A."/>
            <person name="Barco R.A."/>
            <person name="Connon S.A."/>
            <person name="Amend J.P."/>
            <person name="Antoshechkin I.A."/>
            <person name="Orphan V.J."/>
        </authorList>
    </citation>
    <scope>NUCLEOTIDE SEQUENCE</scope>
    <source>
        <strain evidence="10">PR6</strain>
    </source>
</reference>
<evidence type="ECO:0000256" key="4">
    <source>
        <dbReference type="ARBA" id="ARBA00023239"/>
    </source>
</evidence>
<dbReference type="InterPro" id="IPR005921">
    <property type="entry name" value="HutH"/>
</dbReference>
<evidence type="ECO:0000256" key="9">
    <source>
        <dbReference type="RuleBase" id="RU004480"/>
    </source>
</evidence>
<dbReference type="Pfam" id="PF00221">
    <property type="entry name" value="Lyase_aromatic"/>
    <property type="match status" value="1"/>
</dbReference>
<dbReference type="InterPro" id="IPR022313">
    <property type="entry name" value="Phe/His_NH3-lyase_AS"/>
</dbReference>
<dbReference type="InterPro" id="IPR024083">
    <property type="entry name" value="Fumarase/histidase_N"/>
</dbReference>
<evidence type="ECO:0000256" key="5">
    <source>
        <dbReference type="ARBA" id="ARBA00049269"/>
    </source>
</evidence>
<evidence type="ECO:0000313" key="10">
    <source>
        <dbReference type="EMBL" id="UJG42215.1"/>
    </source>
</evidence>
<dbReference type="PANTHER" id="PTHR10362">
    <property type="entry name" value="HISTIDINE AMMONIA-LYASE"/>
    <property type="match status" value="1"/>
</dbReference>
<dbReference type="NCBIfam" id="TIGR01225">
    <property type="entry name" value="hutH"/>
    <property type="match status" value="1"/>
</dbReference>
<dbReference type="Proteomes" id="UP001200513">
    <property type="component" value="Chromosome"/>
</dbReference>
<dbReference type="GO" id="GO:0005737">
    <property type="term" value="C:cytoplasm"/>
    <property type="evidence" value="ECO:0007669"/>
    <property type="project" value="UniProtKB-SubCell"/>
</dbReference>
<dbReference type="AlphaFoldDB" id="A0A9Y1BNY1"/>
<dbReference type="InterPro" id="IPR008948">
    <property type="entry name" value="L-Aspartase-like"/>
</dbReference>
<accession>A0A9Y1BNY1</accession>
<dbReference type="GO" id="GO:0006548">
    <property type="term" value="P:L-histidine catabolic process"/>
    <property type="evidence" value="ECO:0007669"/>
    <property type="project" value="UniProtKB-UniRule"/>
</dbReference>
<comment type="subcellular location">
    <subcellularLocation>
        <location evidence="9">Cytoplasm</location>
    </subcellularLocation>
</comment>
<organism evidence="10">
    <name type="scientific">Candidatus Heimdallarchaeum endolithica</name>
    <dbReference type="NCBI Taxonomy" id="2876572"/>
    <lineage>
        <taxon>Archaea</taxon>
        <taxon>Promethearchaeati</taxon>
        <taxon>Candidatus Heimdallarchaeota</taxon>
        <taxon>Candidatus Heimdallarchaeia (ex Rinke et al. 2021) (nom. nud.)</taxon>
        <taxon>Candidatus Heimdallarchaeales</taxon>
        <taxon>Candidatus Heimdallarchaeaceae</taxon>
        <taxon>Candidatus Heimdallarchaeum</taxon>
    </lineage>
</organism>
<evidence type="ECO:0000256" key="8">
    <source>
        <dbReference type="RuleBase" id="RU004479"/>
    </source>
</evidence>
<dbReference type="FunFam" id="1.10.275.10:FF:000005">
    <property type="entry name" value="Histidine ammonia-lyase"/>
    <property type="match status" value="1"/>
</dbReference>
<evidence type="ECO:0000256" key="1">
    <source>
        <dbReference type="ARBA" id="ARBA00005113"/>
    </source>
</evidence>
<evidence type="ECO:0000256" key="3">
    <source>
        <dbReference type="ARBA" id="ARBA00022808"/>
    </source>
</evidence>
<dbReference type="GO" id="GO:0004397">
    <property type="term" value="F:histidine ammonia-lyase activity"/>
    <property type="evidence" value="ECO:0007669"/>
    <property type="project" value="UniProtKB-UniRule"/>
</dbReference>
<dbReference type="CDD" id="cd00332">
    <property type="entry name" value="PAL-HAL"/>
    <property type="match status" value="1"/>
</dbReference>
<keyword evidence="3 8" id="KW-0369">Histidine metabolism</keyword>
<dbReference type="Gene3D" id="1.20.200.10">
    <property type="entry name" value="Fumarase/aspartase (Central domain)"/>
    <property type="match status" value="1"/>
</dbReference>
<comment type="pathway">
    <text evidence="1 8">Amino-acid degradation; L-histidine degradation into L-glutamate; N-formimidoyl-L-glutamate from L-histidine: step 1/3.</text>
</comment>
<dbReference type="InterPro" id="IPR001106">
    <property type="entry name" value="Aromatic_Lyase"/>
</dbReference>
<comment type="similarity">
    <text evidence="7">Belongs to the PAL/histidase family.</text>
</comment>
<gene>
    <name evidence="10" type="primary">hutH</name>
    <name evidence="10" type="ORF">K9W46_07315</name>
</gene>
<dbReference type="NCBIfam" id="NF006871">
    <property type="entry name" value="PRK09367.1"/>
    <property type="match status" value="1"/>
</dbReference>
<dbReference type="EC" id="4.3.1.3" evidence="2 6"/>
<protein>
    <recommendedName>
        <fullName evidence="2 6">Histidine ammonia-lyase</fullName>
        <ecNumber evidence="2 6">4.3.1.3</ecNumber>
    </recommendedName>
</protein>
<keyword evidence="4 7" id="KW-0456">Lyase</keyword>
<evidence type="ECO:0000256" key="2">
    <source>
        <dbReference type="ARBA" id="ARBA00012994"/>
    </source>
</evidence>
<dbReference type="Gene3D" id="1.10.275.10">
    <property type="entry name" value="Fumarase/aspartase (N-terminal domain)"/>
    <property type="match status" value="1"/>
</dbReference>